<dbReference type="Proteomes" id="UP001225356">
    <property type="component" value="Unassembled WGS sequence"/>
</dbReference>
<evidence type="ECO:0000313" key="2">
    <source>
        <dbReference type="EMBL" id="MDP9842388.1"/>
    </source>
</evidence>
<feature type="compositionally biased region" description="Basic and acidic residues" evidence="1">
    <location>
        <begin position="1"/>
        <end position="14"/>
    </location>
</feature>
<dbReference type="EMBL" id="JAUSQU010000001">
    <property type="protein sequence ID" value="MDP9842388.1"/>
    <property type="molecule type" value="Genomic_DNA"/>
</dbReference>
<gene>
    <name evidence="2" type="ORF">J2853_001599</name>
</gene>
<sequence length="66" mass="6803">MPSGGRHERVHVLDDELMTMPGESGGTEAAVPEKNTSGEPVPRVARGGHRAAVTGRATEPAGTVRA</sequence>
<evidence type="ECO:0000256" key="1">
    <source>
        <dbReference type="SAM" id="MobiDB-lite"/>
    </source>
</evidence>
<protein>
    <submittedName>
        <fullName evidence="2">Uncharacterized protein</fullName>
    </submittedName>
</protein>
<name>A0ABT9Q7T9_9ACTN</name>
<reference evidence="2 3" key="1">
    <citation type="submission" date="2023-07" db="EMBL/GenBank/DDBJ databases">
        <title>Sequencing the genomes of 1000 actinobacteria strains.</title>
        <authorList>
            <person name="Klenk H.-P."/>
        </authorList>
    </citation>
    <scope>NUCLEOTIDE SEQUENCE [LARGE SCALE GENOMIC DNA]</scope>
    <source>
        <strain evidence="2 3">DSM 46740</strain>
    </source>
</reference>
<keyword evidence="3" id="KW-1185">Reference proteome</keyword>
<comment type="caution">
    <text evidence="2">The sequence shown here is derived from an EMBL/GenBank/DDBJ whole genome shotgun (WGS) entry which is preliminary data.</text>
</comment>
<accession>A0ABT9Q7T9</accession>
<organism evidence="2 3">
    <name type="scientific">Streptosporangium lutulentum</name>
    <dbReference type="NCBI Taxonomy" id="1461250"/>
    <lineage>
        <taxon>Bacteria</taxon>
        <taxon>Bacillati</taxon>
        <taxon>Actinomycetota</taxon>
        <taxon>Actinomycetes</taxon>
        <taxon>Streptosporangiales</taxon>
        <taxon>Streptosporangiaceae</taxon>
        <taxon>Streptosporangium</taxon>
    </lineage>
</organism>
<proteinExistence type="predicted"/>
<evidence type="ECO:0000313" key="3">
    <source>
        <dbReference type="Proteomes" id="UP001225356"/>
    </source>
</evidence>
<feature type="region of interest" description="Disordered" evidence="1">
    <location>
        <begin position="1"/>
        <end position="66"/>
    </location>
</feature>